<dbReference type="InterPro" id="IPR016040">
    <property type="entry name" value="NAD(P)-bd_dom"/>
</dbReference>
<dbReference type="Pfam" id="PF13460">
    <property type="entry name" value="NAD_binding_10"/>
    <property type="match status" value="1"/>
</dbReference>
<evidence type="ECO:0000259" key="4">
    <source>
        <dbReference type="Pfam" id="PF13460"/>
    </source>
</evidence>
<dbReference type="Proteomes" id="UP000225277">
    <property type="component" value="Unassembled WGS sequence"/>
</dbReference>
<dbReference type="InterPro" id="IPR051609">
    <property type="entry name" value="NmrA/Isoflavone_reductase-like"/>
</dbReference>
<keyword evidence="6" id="KW-1185">Reference proteome</keyword>
<dbReference type="AlphaFoldDB" id="A0A2D3UPI9"/>
<protein>
    <recommendedName>
        <fullName evidence="4">NAD(P)-binding domain-containing protein</fullName>
    </recommendedName>
</protein>
<comment type="similarity">
    <text evidence="1">Belongs to the NmrA-type oxidoreductase family. Isoflavone reductase subfamily.</text>
</comment>
<evidence type="ECO:0000313" key="6">
    <source>
        <dbReference type="Proteomes" id="UP000225277"/>
    </source>
</evidence>
<evidence type="ECO:0000256" key="1">
    <source>
        <dbReference type="ARBA" id="ARBA00005725"/>
    </source>
</evidence>
<dbReference type="PANTHER" id="PTHR47706">
    <property type="entry name" value="NMRA-LIKE FAMILY PROTEIN"/>
    <property type="match status" value="1"/>
</dbReference>
<reference evidence="5 6" key="1">
    <citation type="submission" date="2016-03" db="EMBL/GenBank/DDBJ databases">
        <authorList>
            <person name="Ploux O."/>
        </authorList>
    </citation>
    <scope>NUCLEOTIDE SEQUENCE [LARGE SCALE GENOMIC DNA]</scope>
    <source>
        <strain evidence="5 6">URUG2</strain>
    </source>
</reference>
<dbReference type="GeneID" id="35599463"/>
<dbReference type="Gene3D" id="3.40.50.720">
    <property type="entry name" value="NAD(P)-binding Rossmann-like Domain"/>
    <property type="match status" value="1"/>
</dbReference>
<dbReference type="RefSeq" id="XP_023625332.1">
    <property type="nucleotide sequence ID" value="XM_023769564.1"/>
</dbReference>
<gene>
    <name evidence="5" type="ORF">RCC_04287</name>
</gene>
<keyword evidence="3" id="KW-0560">Oxidoreductase</keyword>
<evidence type="ECO:0000256" key="3">
    <source>
        <dbReference type="ARBA" id="ARBA00023002"/>
    </source>
</evidence>
<dbReference type="PANTHER" id="PTHR47706:SF4">
    <property type="entry name" value="NMRA-LIKE DOMAIN-CONTAINING PROTEIN"/>
    <property type="match status" value="1"/>
</dbReference>
<evidence type="ECO:0000313" key="5">
    <source>
        <dbReference type="EMBL" id="CZT18442.1"/>
    </source>
</evidence>
<name>A0A2D3UPI9_9PEZI</name>
<organism evidence="5 6">
    <name type="scientific">Ramularia collo-cygni</name>
    <dbReference type="NCBI Taxonomy" id="112498"/>
    <lineage>
        <taxon>Eukaryota</taxon>
        <taxon>Fungi</taxon>
        <taxon>Dikarya</taxon>
        <taxon>Ascomycota</taxon>
        <taxon>Pezizomycotina</taxon>
        <taxon>Dothideomycetes</taxon>
        <taxon>Dothideomycetidae</taxon>
        <taxon>Mycosphaerellales</taxon>
        <taxon>Mycosphaerellaceae</taxon>
        <taxon>Ramularia</taxon>
    </lineage>
</organism>
<evidence type="ECO:0000256" key="2">
    <source>
        <dbReference type="ARBA" id="ARBA00022857"/>
    </source>
</evidence>
<dbReference type="EMBL" id="FJUY01000005">
    <property type="protein sequence ID" value="CZT18442.1"/>
    <property type="molecule type" value="Genomic_DNA"/>
</dbReference>
<sequence>MSKVVAIAGGSGNIAQEVIDAILDRGVYQIVILSRKDTASDGDRKNNVAWKKVDYTSHASLVEALTGIDTLLSFTAPLDQEAAVKFAHTALTRSNRSRCSEVCSLGMGFRV</sequence>
<dbReference type="InterPro" id="IPR036291">
    <property type="entry name" value="NAD(P)-bd_dom_sf"/>
</dbReference>
<proteinExistence type="inferred from homology"/>
<keyword evidence="2" id="KW-0521">NADP</keyword>
<dbReference type="GO" id="GO:0016491">
    <property type="term" value="F:oxidoreductase activity"/>
    <property type="evidence" value="ECO:0007669"/>
    <property type="project" value="UniProtKB-KW"/>
</dbReference>
<dbReference type="SUPFAM" id="SSF51735">
    <property type="entry name" value="NAD(P)-binding Rossmann-fold domains"/>
    <property type="match status" value="1"/>
</dbReference>
<accession>A0A2D3UPI9</accession>
<feature type="domain" description="NAD(P)-binding" evidence="4">
    <location>
        <begin position="9"/>
        <end position="108"/>
    </location>
</feature>
<dbReference type="OrthoDB" id="10000533at2759"/>